<keyword evidence="2" id="KW-0472">Membrane</keyword>
<dbReference type="AlphaFoldDB" id="A0A917MUZ2"/>
<organism evidence="4 5">
    <name type="scientific">Rothia aerolata</name>
    <dbReference type="NCBI Taxonomy" id="1812262"/>
    <lineage>
        <taxon>Bacteria</taxon>
        <taxon>Bacillati</taxon>
        <taxon>Actinomycetota</taxon>
        <taxon>Actinomycetes</taxon>
        <taxon>Micrococcales</taxon>
        <taxon>Micrococcaceae</taxon>
        <taxon>Rothia</taxon>
    </lineage>
</organism>
<accession>A0A917MUZ2</accession>
<feature type="transmembrane region" description="Helical" evidence="2">
    <location>
        <begin position="49"/>
        <end position="70"/>
    </location>
</feature>
<evidence type="ECO:0000313" key="4">
    <source>
        <dbReference type="EMBL" id="GGH65362.1"/>
    </source>
</evidence>
<feature type="domain" description="DUF1648" evidence="3">
    <location>
        <begin position="57"/>
        <end position="102"/>
    </location>
</feature>
<dbReference type="Pfam" id="PF07853">
    <property type="entry name" value="DUF1648"/>
    <property type="match status" value="1"/>
</dbReference>
<reference evidence="4 5" key="1">
    <citation type="journal article" date="2014" name="Int. J. Syst. Evol. Microbiol.">
        <title>Complete genome sequence of Corynebacterium casei LMG S-19264T (=DSM 44701T), isolated from a smear-ripened cheese.</title>
        <authorList>
            <consortium name="US DOE Joint Genome Institute (JGI-PGF)"/>
            <person name="Walter F."/>
            <person name="Albersmeier A."/>
            <person name="Kalinowski J."/>
            <person name="Ruckert C."/>
        </authorList>
    </citation>
    <scope>NUCLEOTIDE SEQUENCE [LARGE SCALE GENOMIC DNA]</scope>
    <source>
        <strain evidence="4 5">CCM 8669</strain>
    </source>
</reference>
<evidence type="ECO:0000259" key="3">
    <source>
        <dbReference type="Pfam" id="PF07853"/>
    </source>
</evidence>
<comment type="caution">
    <text evidence="4">The sequence shown here is derived from an EMBL/GenBank/DDBJ whole genome shotgun (WGS) entry which is preliminary data.</text>
</comment>
<name>A0A917MUZ2_9MICC</name>
<feature type="transmembrane region" description="Helical" evidence="2">
    <location>
        <begin position="134"/>
        <end position="153"/>
    </location>
</feature>
<dbReference type="InterPro" id="IPR012867">
    <property type="entry name" value="DUF1648"/>
</dbReference>
<dbReference type="EMBL" id="BMDC01000003">
    <property type="protein sequence ID" value="GGH65362.1"/>
    <property type="molecule type" value="Genomic_DNA"/>
</dbReference>
<proteinExistence type="predicted"/>
<evidence type="ECO:0000313" key="5">
    <source>
        <dbReference type="Proteomes" id="UP000600171"/>
    </source>
</evidence>
<keyword evidence="5" id="KW-1185">Reference proteome</keyword>
<keyword evidence="2" id="KW-0812">Transmembrane</keyword>
<gene>
    <name evidence="4" type="ORF">GCM10007359_18520</name>
</gene>
<feature type="region of interest" description="Disordered" evidence="1">
    <location>
        <begin position="19"/>
        <end position="42"/>
    </location>
</feature>
<keyword evidence="2" id="KW-1133">Transmembrane helix</keyword>
<protein>
    <recommendedName>
        <fullName evidence="3">DUF1648 domain-containing protein</fullName>
    </recommendedName>
</protein>
<evidence type="ECO:0000256" key="2">
    <source>
        <dbReference type="SAM" id="Phobius"/>
    </source>
</evidence>
<feature type="compositionally biased region" description="Polar residues" evidence="1">
    <location>
        <begin position="33"/>
        <end position="42"/>
    </location>
</feature>
<sequence length="199" mass="22865">MTENHKRYLTEAELEEIRQNRSANRWQAKEPTNRQQRPQPEPAASSTRILLAIGWTILVLGSIYAIASWLRLPEQVPVHFGPNGEPDAWGSKYESIIGLAVLLPSTVLCLVLARFPKIHNVPFNYETNEQWQRFYTLSANLCAWLGIGMALFIPEIAWATAHPATLPWLFWIPLAICILPLFFYFPAMVKLRKRKLARK</sequence>
<dbReference type="RefSeq" id="WP_188360087.1">
    <property type="nucleotide sequence ID" value="NZ_BMDC01000003.1"/>
</dbReference>
<feature type="transmembrane region" description="Helical" evidence="2">
    <location>
        <begin position="95"/>
        <end position="113"/>
    </location>
</feature>
<feature type="transmembrane region" description="Helical" evidence="2">
    <location>
        <begin position="168"/>
        <end position="189"/>
    </location>
</feature>
<evidence type="ECO:0000256" key="1">
    <source>
        <dbReference type="SAM" id="MobiDB-lite"/>
    </source>
</evidence>
<dbReference type="Proteomes" id="UP000600171">
    <property type="component" value="Unassembled WGS sequence"/>
</dbReference>